<evidence type="ECO:0000313" key="2">
    <source>
        <dbReference type="Proteomes" id="UP001596298"/>
    </source>
</evidence>
<proteinExistence type="predicted"/>
<dbReference type="Proteomes" id="UP001596298">
    <property type="component" value="Unassembled WGS sequence"/>
</dbReference>
<accession>A0ABW2AG24</accession>
<keyword evidence="2" id="KW-1185">Reference proteome</keyword>
<dbReference type="EMBL" id="JBHSWH010000001">
    <property type="protein sequence ID" value="MFC6705877.1"/>
    <property type="molecule type" value="Genomic_DNA"/>
</dbReference>
<protein>
    <submittedName>
        <fullName evidence="1">Uncharacterized protein</fullName>
    </submittedName>
</protein>
<dbReference type="RefSeq" id="WP_382401410.1">
    <property type="nucleotide sequence ID" value="NZ_JBHSWH010000001.1"/>
</dbReference>
<sequence length="67" mass="7115">MPKGTVTPERRWAEVVEQTVGDADVGAVEPGAATPPLPDELQPVSVTAAAHAAMARRARGRDRELRV</sequence>
<organism evidence="1 2">
    <name type="scientific">Flexivirga alba</name>
    <dbReference type="NCBI Taxonomy" id="702742"/>
    <lineage>
        <taxon>Bacteria</taxon>
        <taxon>Bacillati</taxon>
        <taxon>Actinomycetota</taxon>
        <taxon>Actinomycetes</taxon>
        <taxon>Micrococcales</taxon>
        <taxon>Dermacoccaceae</taxon>
        <taxon>Flexivirga</taxon>
    </lineage>
</organism>
<reference evidence="2" key="1">
    <citation type="journal article" date="2019" name="Int. J. Syst. Evol. Microbiol.">
        <title>The Global Catalogue of Microorganisms (GCM) 10K type strain sequencing project: providing services to taxonomists for standard genome sequencing and annotation.</title>
        <authorList>
            <consortium name="The Broad Institute Genomics Platform"/>
            <consortium name="The Broad Institute Genome Sequencing Center for Infectious Disease"/>
            <person name="Wu L."/>
            <person name="Ma J."/>
        </authorList>
    </citation>
    <scope>NUCLEOTIDE SEQUENCE [LARGE SCALE GENOMIC DNA]</scope>
    <source>
        <strain evidence="2">CCUG 58127</strain>
    </source>
</reference>
<gene>
    <name evidence="1" type="ORF">ACFQDH_11510</name>
</gene>
<evidence type="ECO:0000313" key="1">
    <source>
        <dbReference type="EMBL" id="MFC6705877.1"/>
    </source>
</evidence>
<name>A0ABW2AG24_9MICO</name>
<comment type="caution">
    <text evidence="1">The sequence shown here is derived from an EMBL/GenBank/DDBJ whole genome shotgun (WGS) entry which is preliminary data.</text>
</comment>